<gene>
    <name evidence="2" type="ORF">ACHHYP_09061</name>
</gene>
<proteinExistence type="inferred from homology"/>
<dbReference type="PANTHER" id="PTHR43268:SF7">
    <property type="entry name" value="RHODANESE DOMAIN-CONTAINING PROTEIN"/>
    <property type="match status" value="1"/>
</dbReference>
<organism evidence="2 3">
    <name type="scientific">Achlya hypogyna</name>
    <name type="common">Oomycete</name>
    <name type="synonym">Protoachlya hypogyna</name>
    <dbReference type="NCBI Taxonomy" id="1202772"/>
    <lineage>
        <taxon>Eukaryota</taxon>
        <taxon>Sar</taxon>
        <taxon>Stramenopiles</taxon>
        <taxon>Oomycota</taxon>
        <taxon>Saprolegniomycetes</taxon>
        <taxon>Saprolegniales</taxon>
        <taxon>Achlyaceae</taxon>
        <taxon>Achlya</taxon>
    </lineage>
</organism>
<dbReference type="InterPro" id="IPR036873">
    <property type="entry name" value="Rhodanese-like_dom_sf"/>
</dbReference>
<dbReference type="PROSITE" id="PS50206">
    <property type="entry name" value="RHODANESE_3"/>
    <property type="match status" value="1"/>
</dbReference>
<dbReference type="Gene3D" id="3.30.70.100">
    <property type="match status" value="1"/>
</dbReference>
<dbReference type="AlphaFoldDB" id="A0A1V9ZJQ1"/>
<dbReference type="PANTHER" id="PTHR43268">
    <property type="entry name" value="THIOSULFATE SULFURTRANSFERASE/RHODANESE-LIKE DOMAIN-CONTAINING PROTEIN 2"/>
    <property type="match status" value="1"/>
</dbReference>
<evidence type="ECO:0000259" key="1">
    <source>
        <dbReference type="PROSITE" id="PS50206"/>
    </source>
</evidence>
<sequence>MCEVVLYYKYADVTAARADEIAAWHETTCAALGLCGRVRIAEEGINGTLGGAPNAIDKYIDAMEAAGDFQHVDWKRSHADALPFDDLLVRRTKEIVSIELPDTECHVRGTAEHLSPKAFDAMLASDANMAVIDVRNDYEYNIGHFKNALNPRTRRFGQFPVWVRDQLPLLQAKDSILMYCTGGIRCEKASAYLRHLGLENVFQLDGGIHRYLEAFPDGGHFVGKNFVFDQRVSMASENPEVVGKCTECLDAHDVVSGTRCAYCRTHVLLCVKCTRALSEKRVQVLCPEHSWMGDGSEDELRAKWAALEASLAAMEGPKGKGRRRSIRKQMDAITKSMDKFRV</sequence>
<dbReference type="Gene3D" id="3.40.250.10">
    <property type="entry name" value="Rhodanese-like domain"/>
    <property type="match status" value="1"/>
</dbReference>
<evidence type="ECO:0000313" key="2">
    <source>
        <dbReference type="EMBL" id="OQR98196.1"/>
    </source>
</evidence>
<dbReference type="SUPFAM" id="SSF52821">
    <property type="entry name" value="Rhodanese/Cell cycle control phosphatase"/>
    <property type="match status" value="1"/>
</dbReference>
<dbReference type="Pfam" id="PF17773">
    <property type="entry name" value="UPF0176_N"/>
    <property type="match status" value="1"/>
</dbReference>
<comment type="caution">
    <text evidence="2">The sequence shown here is derived from an EMBL/GenBank/DDBJ whole genome shotgun (WGS) entry which is preliminary data.</text>
</comment>
<dbReference type="Pfam" id="PF12368">
    <property type="entry name" value="Rhodanese_C"/>
    <property type="match status" value="1"/>
</dbReference>
<accession>A0A1V9ZJQ1</accession>
<dbReference type="Proteomes" id="UP000243579">
    <property type="component" value="Unassembled WGS sequence"/>
</dbReference>
<protein>
    <recommendedName>
        <fullName evidence="1">Rhodanese domain-containing protein</fullName>
    </recommendedName>
</protein>
<reference evidence="2 3" key="1">
    <citation type="journal article" date="2014" name="Genome Biol. Evol.">
        <title>The secreted proteins of Achlya hypogyna and Thraustotheca clavata identify the ancestral oomycete secretome and reveal gene acquisitions by horizontal gene transfer.</title>
        <authorList>
            <person name="Misner I."/>
            <person name="Blouin N."/>
            <person name="Leonard G."/>
            <person name="Richards T.A."/>
            <person name="Lane C.E."/>
        </authorList>
    </citation>
    <scope>NUCLEOTIDE SEQUENCE [LARGE SCALE GENOMIC DNA]</scope>
    <source>
        <strain evidence="2 3">ATCC 48635</strain>
    </source>
</reference>
<dbReference type="InterPro" id="IPR022111">
    <property type="entry name" value="Rhodanese_C"/>
</dbReference>
<dbReference type="Pfam" id="PF00581">
    <property type="entry name" value="Rhodanese"/>
    <property type="match status" value="1"/>
</dbReference>
<dbReference type="InterPro" id="IPR001763">
    <property type="entry name" value="Rhodanese-like_dom"/>
</dbReference>
<dbReference type="HAMAP" id="MF_00469">
    <property type="entry name" value="TrhO"/>
    <property type="match status" value="1"/>
</dbReference>
<name>A0A1V9ZJQ1_ACHHY</name>
<dbReference type="InterPro" id="IPR040503">
    <property type="entry name" value="TRHO_N"/>
</dbReference>
<feature type="domain" description="Rhodanese" evidence="1">
    <location>
        <begin position="125"/>
        <end position="220"/>
    </location>
</feature>
<dbReference type="SMART" id="SM00450">
    <property type="entry name" value="RHOD"/>
    <property type="match status" value="1"/>
</dbReference>
<keyword evidence="3" id="KW-1185">Reference proteome</keyword>
<dbReference type="EMBL" id="JNBR01000089">
    <property type="protein sequence ID" value="OQR98196.1"/>
    <property type="molecule type" value="Genomic_DNA"/>
</dbReference>
<dbReference type="InterPro" id="IPR020936">
    <property type="entry name" value="TrhO"/>
</dbReference>
<evidence type="ECO:0000313" key="3">
    <source>
        <dbReference type="Proteomes" id="UP000243579"/>
    </source>
</evidence>
<dbReference type="STRING" id="1202772.A0A1V9ZJQ1"/>
<dbReference type="OrthoDB" id="25002at2759"/>
<dbReference type="CDD" id="cd01518">
    <property type="entry name" value="RHOD_YceA"/>
    <property type="match status" value="1"/>
</dbReference>